<evidence type="ECO:0000313" key="3">
    <source>
        <dbReference type="EMBL" id="MFB9260174.1"/>
    </source>
</evidence>
<keyword evidence="2" id="KW-1133">Transmembrane helix</keyword>
<gene>
    <name evidence="3" type="ORF">ACFFVD_10195</name>
</gene>
<feature type="compositionally biased region" description="Basic and acidic residues" evidence="1">
    <location>
        <begin position="1"/>
        <end position="21"/>
    </location>
</feature>
<organism evidence="3 4">
    <name type="scientific">Dietzia aerolata</name>
    <dbReference type="NCBI Taxonomy" id="595984"/>
    <lineage>
        <taxon>Bacteria</taxon>
        <taxon>Bacillati</taxon>
        <taxon>Actinomycetota</taxon>
        <taxon>Actinomycetes</taxon>
        <taxon>Mycobacteriales</taxon>
        <taxon>Dietziaceae</taxon>
        <taxon>Dietzia</taxon>
    </lineage>
</organism>
<comment type="caution">
    <text evidence="3">The sequence shown here is derived from an EMBL/GenBank/DDBJ whole genome shotgun (WGS) entry which is preliminary data.</text>
</comment>
<evidence type="ECO:0000256" key="2">
    <source>
        <dbReference type="SAM" id="Phobius"/>
    </source>
</evidence>
<feature type="transmembrane region" description="Helical" evidence="2">
    <location>
        <begin position="38"/>
        <end position="57"/>
    </location>
</feature>
<evidence type="ECO:0000313" key="4">
    <source>
        <dbReference type="Proteomes" id="UP001589700"/>
    </source>
</evidence>
<dbReference type="RefSeq" id="WP_182630972.1">
    <property type="nucleotide sequence ID" value="NZ_JAALDM010000022.1"/>
</dbReference>
<keyword evidence="4" id="KW-1185">Reference proteome</keyword>
<accession>A0ABV5JTY8</accession>
<keyword evidence="2" id="KW-0472">Membrane</keyword>
<dbReference type="EMBL" id="JBHMDY010000004">
    <property type="protein sequence ID" value="MFB9260174.1"/>
    <property type="molecule type" value="Genomic_DNA"/>
</dbReference>
<feature type="region of interest" description="Disordered" evidence="1">
    <location>
        <begin position="1"/>
        <end position="33"/>
    </location>
</feature>
<keyword evidence="2" id="KW-0812">Transmembrane</keyword>
<name>A0ABV5JTY8_9ACTN</name>
<protein>
    <submittedName>
        <fullName evidence="3">Uncharacterized protein</fullName>
    </submittedName>
</protein>
<reference evidence="3 4" key="1">
    <citation type="submission" date="2024-09" db="EMBL/GenBank/DDBJ databases">
        <authorList>
            <person name="Sun Q."/>
            <person name="Mori K."/>
        </authorList>
    </citation>
    <scope>NUCLEOTIDE SEQUENCE [LARGE SCALE GENOMIC DNA]</scope>
    <source>
        <strain evidence="3 4">CCM 7659</strain>
    </source>
</reference>
<dbReference type="Proteomes" id="UP001589700">
    <property type="component" value="Unassembled WGS sequence"/>
</dbReference>
<evidence type="ECO:0000256" key="1">
    <source>
        <dbReference type="SAM" id="MobiDB-lite"/>
    </source>
</evidence>
<proteinExistence type="predicted"/>
<sequence length="58" mass="6353">MESQHERERDGETEVDLEHASGQHPAGQQPGGGSRTELISMVLFGLMVIVASVCFVIW</sequence>